<keyword evidence="4" id="KW-1185">Reference proteome</keyword>
<proteinExistence type="inferred from homology"/>
<comment type="caution">
    <text evidence="3">The sequence shown here is derived from an EMBL/GenBank/DDBJ whole genome shotgun (WGS) entry which is preliminary data.</text>
</comment>
<dbReference type="RefSeq" id="WP_118766027.1">
    <property type="nucleotide sequence ID" value="NZ_QWKP01000120.1"/>
</dbReference>
<keyword evidence="2" id="KW-1277">Toxin-antitoxin system</keyword>
<protein>
    <submittedName>
        <fullName evidence="3">Type II toxin-antitoxin system PemK/MazF family toxin</fullName>
    </submittedName>
</protein>
<evidence type="ECO:0000313" key="3">
    <source>
        <dbReference type="EMBL" id="RHA44070.1"/>
    </source>
</evidence>
<comment type="similarity">
    <text evidence="1">Belongs to the PemK/MazF family.</text>
</comment>
<sequence length="171" mass="19179">MTTTGVRGLLRRALGLFRPSRPATPVHRGQPDFHGSAHIEYSPHLDGAADPGEIVWTWVPYEDDPTQGKDRPVLVVGRDGPSVLALMLTSKDHTRDAAREAQRGRRWMDIGTGPWDARRRPSEVRLDRVLRLDPDAIRREGCIVDRPLFDAVVQAMPVIPPTEGRAPRQSW</sequence>
<dbReference type="AlphaFoldDB" id="A0A413RQ71"/>
<dbReference type="Proteomes" id="UP000283374">
    <property type="component" value="Unassembled WGS sequence"/>
</dbReference>
<evidence type="ECO:0000256" key="2">
    <source>
        <dbReference type="ARBA" id="ARBA00022649"/>
    </source>
</evidence>
<dbReference type="SUPFAM" id="SSF50118">
    <property type="entry name" value="Cell growth inhibitor/plasmid maintenance toxic component"/>
    <property type="match status" value="1"/>
</dbReference>
<dbReference type="OrthoDB" id="5184628at2"/>
<reference evidence="3 4" key="1">
    <citation type="submission" date="2018-08" db="EMBL/GenBank/DDBJ databases">
        <title>Cellulomonas rhizosphaerae sp. nov., a novel actinomycete isolated from soil.</title>
        <authorList>
            <person name="Tian Y."/>
        </authorList>
    </citation>
    <scope>NUCLEOTIDE SEQUENCE [LARGE SCALE GENOMIC DNA]</scope>
    <source>
        <strain evidence="3 4">NEAU-TCZ24</strain>
    </source>
</reference>
<organism evidence="3 4">
    <name type="scientific">Cellulomonas rhizosphaerae</name>
    <dbReference type="NCBI Taxonomy" id="2293719"/>
    <lineage>
        <taxon>Bacteria</taxon>
        <taxon>Bacillati</taxon>
        <taxon>Actinomycetota</taxon>
        <taxon>Actinomycetes</taxon>
        <taxon>Micrococcales</taxon>
        <taxon>Cellulomonadaceae</taxon>
        <taxon>Cellulomonas</taxon>
    </lineage>
</organism>
<dbReference type="InterPro" id="IPR011067">
    <property type="entry name" value="Plasmid_toxin/cell-grow_inhib"/>
</dbReference>
<dbReference type="GO" id="GO:0003677">
    <property type="term" value="F:DNA binding"/>
    <property type="evidence" value="ECO:0007669"/>
    <property type="project" value="InterPro"/>
</dbReference>
<evidence type="ECO:0000313" key="4">
    <source>
        <dbReference type="Proteomes" id="UP000283374"/>
    </source>
</evidence>
<dbReference type="Pfam" id="PF02452">
    <property type="entry name" value="PemK_toxin"/>
    <property type="match status" value="1"/>
</dbReference>
<evidence type="ECO:0000256" key="1">
    <source>
        <dbReference type="ARBA" id="ARBA00007521"/>
    </source>
</evidence>
<dbReference type="InterPro" id="IPR003477">
    <property type="entry name" value="PemK-like"/>
</dbReference>
<dbReference type="EMBL" id="QWKP01000120">
    <property type="protein sequence ID" value="RHA44070.1"/>
    <property type="molecule type" value="Genomic_DNA"/>
</dbReference>
<gene>
    <name evidence="3" type="ORF">D1825_03180</name>
</gene>
<dbReference type="Gene3D" id="2.30.30.110">
    <property type="match status" value="1"/>
</dbReference>
<name>A0A413RQ71_9CELL</name>
<accession>A0A413RQ71</accession>